<dbReference type="Pfam" id="PF00753">
    <property type="entry name" value="Lactamase_B"/>
    <property type="match status" value="1"/>
</dbReference>
<accession>A0A0G0HDB8</accession>
<dbReference type="GO" id="GO:0046872">
    <property type="term" value="F:metal ion binding"/>
    <property type="evidence" value="ECO:0007669"/>
    <property type="project" value="UniProtKB-KW"/>
</dbReference>
<keyword evidence="3" id="KW-0378">Hydrolase</keyword>
<feature type="non-terminal residue" evidence="6">
    <location>
        <position position="1"/>
    </location>
</feature>
<dbReference type="PANTHER" id="PTHR46233">
    <property type="entry name" value="HYDROXYACYLGLUTATHIONE HYDROLASE GLOC"/>
    <property type="match status" value="1"/>
</dbReference>
<proteinExistence type="predicted"/>
<sequence>RGARPKKTPSRRKAWAPVAAAAPEAFRRYHKSAGARFGAPFSCVDCSMMDIRTFVGPGFGENAYLIWRLDGKSAVAVDPGADALSMIATLADEHLKLDAVLLTHAHIDHVEGVAELKRHANAPVYMHSDDMLLYDHAATQAAQFGMNIEKLPPIDRRIAHGHHLNLAGIDFHVRHVPGHSPGHVLYYVAEATVAFVGDVVFQGSIGRTDLPGGDYQQLMRSIREHVMTLPDETTLFCGHGPATTVRAERAFNPFIAPMYGGSFA</sequence>
<protein>
    <submittedName>
        <fullName evidence="6">Beta-lactamase-like protein</fullName>
    </submittedName>
</protein>
<dbReference type="InterPro" id="IPR036866">
    <property type="entry name" value="RibonucZ/Hydroxyglut_hydro"/>
</dbReference>
<dbReference type="Proteomes" id="UP000034333">
    <property type="component" value="Unassembled WGS sequence"/>
</dbReference>
<dbReference type="PANTHER" id="PTHR46233:SF3">
    <property type="entry name" value="HYDROXYACYLGLUTATHIONE HYDROLASE GLOC"/>
    <property type="match status" value="1"/>
</dbReference>
<name>A0A0G0HDB8_9BACT</name>
<dbReference type="GO" id="GO:0016787">
    <property type="term" value="F:hydrolase activity"/>
    <property type="evidence" value="ECO:0007669"/>
    <property type="project" value="UniProtKB-KW"/>
</dbReference>
<dbReference type="InterPro" id="IPR001279">
    <property type="entry name" value="Metallo-B-lactamas"/>
</dbReference>
<organism evidence="6 7">
    <name type="scientific">Candidatus Magasanikbacteria bacterium GW2011_GWA2_37_8</name>
    <dbReference type="NCBI Taxonomy" id="1619036"/>
    <lineage>
        <taxon>Bacteria</taxon>
        <taxon>Candidatus Magasanikiibacteriota</taxon>
    </lineage>
</organism>
<dbReference type="SUPFAM" id="SSF56281">
    <property type="entry name" value="Metallo-hydrolase/oxidoreductase"/>
    <property type="match status" value="1"/>
</dbReference>
<feature type="domain" description="Metallo-beta-lactamase" evidence="5">
    <location>
        <begin position="60"/>
        <end position="239"/>
    </location>
</feature>
<comment type="caution">
    <text evidence="6">The sequence shown here is derived from an EMBL/GenBank/DDBJ whole genome shotgun (WGS) entry which is preliminary data.</text>
</comment>
<evidence type="ECO:0000313" key="6">
    <source>
        <dbReference type="EMBL" id="KKQ40182.1"/>
    </source>
</evidence>
<keyword evidence="2" id="KW-0479">Metal-binding</keyword>
<evidence type="ECO:0000256" key="1">
    <source>
        <dbReference type="ARBA" id="ARBA00001947"/>
    </source>
</evidence>
<gene>
    <name evidence="6" type="ORF">US58_C0023G0016</name>
</gene>
<dbReference type="InterPro" id="IPR051453">
    <property type="entry name" value="MBL_Glyoxalase_II"/>
</dbReference>
<evidence type="ECO:0000256" key="3">
    <source>
        <dbReference type="ARBA" id="ARBA00022801"/>
    </source>
</evidence>
<dbReference type="Gene3D" id="3.60.15.10">
    <property type="entry name" value="Ribonuclease Z/Hydroxyacylglutathione hydrolase-like"/>
    <property type="match status" value="1"/>
</dbReference>
<evidence type="ECO:0000259" key="5">
    <source>
        <dbReference type="SMART" id="SM00849"/>
    </source>
</evidence>
<keyword evidence="4" id="KW-0862">Zinc</keyword>
<dbReference type="STRING" id="1619036.US58_C0023G0016"/>
<dbReference type="EMBL" id="LBTN01000023">
    <property type="protein sequence ID" value="KKQ40182.1"/>
    <property type="molecule type" value="Genomic_DNA"/>
</dbReference>
<comment type="cofactor">
    <cofactor evidence="1">
        <name>Zn(2+)</name>
        <dbReference type="ChEBI" id="CHEBI:29105"/>
    </cofactor>
</comment>
<dbReference type="AlphaFoldDB" id="A0A0G0HDB8"/>
<dbReference type="SMART" id="SM00849">
    <property type="entry name" value="Lactamase_B"/>
    <property type="match status" value="1"/>
</dbReference>
<evidence type="ECO:0000256" key="4">
    <source>
        <dbReference type="ARBA" id="ARBA00022833"/>
    </source>
</evidence>
<evidence type="ECO:0000256" key="2">
    <source>
        <dbReference type="ARBA" id="ARBA00022723"/>
    </source>
</evidence>
<reference evidence="6 7" key="1">
    <citation type="journal article" date="2015" name="Nature">
        <title>rRNA introns, odd ribosomes, and small enigmatic genomes across a large radiation of phyla.</title>
        <authorList>
            <person name="Brown C.T."/>
            <person name="Hug L.A."/>
            <person name="Thomas B.C."/>
            <person name="Sharon I."/>
            <person name="Castelle C.J."/>
            <person name="Singh A."/>
            <person name="Wilkins M.J."/>
            <person name="Williams K.H."/>
            <person name="Banfield J.F."/>
        </authorList>
    </citation>
    <scope>NUCLEOTIDE SEQUENCE [LARGE SCALE GENOMIC DNA]</scope>
</reference>
<evidence type="ECO:0000313" key="7">
    <source>
        <dbReference type="Proteomes" id="UP000034333"/>
    </source>
</evidence>
<dbReference type="CDD" id="cd16322">
    <property type="entry name" value="TTHA1623-like_MBL-fold"/>
    <property type="match status" value="1"/>
</dbReference>